<evidence type="ECO:0000256" key="4">
    <source>
        <dbReference type="ARBA" id="ARBA00022692"/>
    </source>
</evidence>
<name>A0A559JND9_9BACL</name>
<dbReference type="PANTHER" id="PTHR33406:SF6">
    <property type="entry name" value="MEMBRANE PROTEIN YDGH-RELATED"/>
    <property type="match status" value="1"/>
</dbReference>
<feature type="transmembrane region" description="Helical" evidence="7">
    <location>
        <begin position="297"/>
        <end position="317"/>
    </location>
</feature>
<feature type="transmembrane region" description="Helical" evidence="7">
    <location>
        <begin position="658"/>
        <end position="679"/>
    </location>
</feature>
<feature type="transmembrane region" description="Helical" evidence="7">
    <location>
        <begin position="21"/>
        <end position="40"/>
    </location>
</feature>
<dbReference type="RefSeq" id="WP_144700629.1">
    <property type="nucleotide sequence ID" value="NZ_VNJJ01000004.1"/>
</dbReference>
<dbReference type="PANTHER" id="PTHR33406">
    <property type="entry name" value="MEMBRANE PROTEIN MJ1562-RELATED"/>
    <property type="match status" value="1"/>
</dbReference>
<dbReference type="InterPro" id="IPR050545">
    <property type="entry name" value="Mycobact_MmpL"/>
</dbReference>
<keyword evidence="4 7" id="KW-0812">Transmembrane</keyword>
<evidence type="ECO:0000256" key="3">
    <source>
        <dbReference type="ARBA" id="ARBA00022475"/>
    </source>
</evidence>
<proteinExistence type="inferred from homology"/>
<dbReference type="InterPro" id="IPR000731">
    <property type="entry name" value="SSD"/>
</dbReference>
<evidence type="ECO:0000256" key="1">
    <source>
        <dbReference type="ARBA" id="ARBA00004651"/>
    </source>
</evidence>
<keyword evidence="10" id="KW-1185">Reference proteome</keyword>
<evidence type="ECO:0000256" key="2">
    <source>
        <dbReference type="ARBA" id="ARBA00010157"/>
    </source>
</evidence>
<feature type="transmembrane region" description="Helical" evidence="7">
    <location>
        <begin position="580"/>
        <end position="603"/>
    </location>
</feature>
<dbReference type="Gene3D" id="1.20.1640.10">
    <property type="entry name" value="Multidrug efflux transporter AcrB transmembrane domain"/>
    <property type="match status" value="2"/>
</dbReference>
<feature type="transmembrane region" description="Helical" evidence="7">
    <location>
        <begin position="556"/>
        <end position="573"/>
    </location>
</feature>
<comment type="caution">
    <text evidence="9">The sequence shown here is derived from an EMBL/GenBank/DDBJ whole genome shotgun (WGS) entry which is preliminary data.</text>
</comment>
<organism evidence="9 10">
    <name type="scientific">Cohnella terricola</name>
    <dbReference type="NCBI Taxonomy" id="1289167"/>
    <lineage>
        <taxon>Bacteria</taxon>
        <taxon>Bacillati</taxon>
        <taxon>Bacillota</taxon>
        <taxon>Bacilli</taxon>
        <taxon>Bacillales</taxon>
        <taxon>Paenibacillaceae</taxon>
        <taxon>Cohnella</taxon>
    </lineage>
</organism>
<comment type="subcellular location">
    <subcellularLocation>
        <location evidence="1">Cell membrane</location>
        <topology evidence="1">Multi-pass membrane protein</topology>
    </subcellularLocation>
</comment>
<feature type="transmembrane region" description="Helical" evidence="7">
    <location>
        <begin position="685"/>
        <end position="716"/>
    </location>
</feature>
<comment type="similarity">
    <text evidence="2">Belongs to the resistance-nodulation-cell division (RND) (TC 2.A.6) family. MmpL subfamily.</text>
</comment>
<gene>
    <name evidence="9" type="ORF">FPZ45_09560</name>
</gene>
<evidence type="ECO:0000313" key="10">
    <source>
        <dbReference type="Proteomes" id="UP000316330"/>
    </source>
</evidence>
<evidence type="ECO:0000256" key="6">
    <source>
        <dbReference type="ARBA" id="ARBA00023136"/>
    </source>
</evidence>
<dbReference type="AlphaFoldDB" id="A0A559JND9"/>
<reference evidence="9 10" key="1">
    <citation type="submission" date="2019-07" db="EMBL/GenBank/DDBJ databases">
        <authorList>
            <person name="Kim J."/>
        </authorList>
    </citation>
    <scope>NUCLEOTIDE SEQUENCE [LARGE SCALE GENOMIC DNA]</scope>
    <source>
        <strain evidence="9 10">G13</strain>
    </source>
</reference>
<dbReference type="SUPFAM" id="SSF82866">
    <property type="entry name" value="Multidrug efflux transporter AcrB transmembrane domain"/>
    <property type="match status" value="2"/>
</dbReference>
<feature type="transmembrane region" description="Helical" evidence="7">
    <location>
        <begin position="323"/>
        <end position="350"/>
    </location>
</feature>
<feature type="transmembrane region" description="Helical" evidence="7">
    <location>
        <begin position="393"/>
        <end position="415"/>
    </location>
</feature>
<accession>A0A559JND9</accession>
<feature type="transmembrane region" description="Helical" evidence="7">
    <location>
        <begin position="618"/>
        <end position="637"/>
    </location>
</feature>
<sequence length="737" mass="79572">MNLPVIARITGFFSSRKGAKIGIAAWLLLVIVLGAAAPGAKDYAISAGEGNVNDSNPSAEAQRLLSEHYPQSEGLPALLVFHAEGALSGEQLGRIASYSEWLASDGKPEDVEGAIPYHTLSDPERKRMISADGATLLLNVELRQGLESDRVLDVLDKLKAQWKSNGDPGVKLEMTGPAAISADTLSLFRNADFVLMIATVVLILVLLVAIYRSPLLAVIPLVVAGLVYAVVDKAIGLAGRGGLFTIDKQSLSIMMILLFAVITDYCLFVFSRYRERLAVVDSKYEAMGQAMAHVSEPILFSGGTVLVAMLALFAATFKPYHGFAPVLSIAVAIILLAGLTLIPAIFALFGRKAFWPFVPKVGEGSAASASAEKRRVPFWAKAGRFVTEKPKRVAGVLIALLLLASLNIGTLQYSFNLMKSFPKDTPSRVGFELLESRYPPGQLAPVSLIVEVGEDASTDTAFADKVLALSDRLMEGGGVSSVSPGVLSDDKRFVRLQVVLSSNPYEPEALDLVDRWRAEGKELLAQSGFDADRASLHIAGQTAKQADVRSMNERDTWVLFTGIALLILIMLTVQTRSVKMAFLMLLTILLSFAATLGLTWAVFHDLLGYGTFSYRMPVYTFVFMVALGVDYNIMLVSRIKEEAKRYPWKEAVSRGVASTGRVISSAGLILAATFGVLITQPMQELYLFGFAMAAGILIDTFLVRGMLLPSVLALAFGDKKARIGEPAAEPRSSRIRL</sequence>
<dbReference type="Proteomes" id="UP000316330">
    <property type="component" value="Unassembled WGS sequence"/>
</dbReference>
<evidence type="ECO:0000259" key="8">
    <source>
        <dbReference type="PROSITE" id="PS50156"/>
    </source>
</evidence>
<feature type="transmembrane region" description="Helical" evidence="7">
    <location>
        <begin position="215"/>
        <end position="231"/>
    </location>
</feature>
<keyword evidence="3" id="KW-1003">Cell membrane</keyword>
<keyword evidence="5 7" id="KW-1133">Transmembrane helix</keyword>
<dbReference type="InterPro" id="IPR004869">
    <property type="entry name" value="MMPL_dom"/>
</dbReference>
<dbReference type="GO" id="GO:0005886">
    <property type="term" value="C:plasma membrane"/>
    <property type="evidence" value="ECO:0007669"/>
    <property type="project" value="UniProtKB-SubCell"/>
</dbReference>
<keyword evidence="6 7" id="KW-0472">Membrane</keyword>
<dbReference type="Pfam" id="PF03176">
    <property type="entry name" value="MMPL"/>
    <property type="match status" value="2"/>
</dbReference>
<feature type="transmembrane region" description="Helical" evidence="7">
    <location>
        <begin position="193"/>
        <end position="210"/>
    </location>
</feature>
<dbReference type="PROSITE" id="PS50156">
    <property type="entry name" value="SSD"/>
    <property type="match status" value="1"/>
</dbReference>
<evidence type="ECO:0000313" key="9">
    <source>
        <dbReference type="EMBL" id="TVY01373.1"/>
    </source>
</evidence>
<evidence type="ECO:0000256" key="5">
    <source>
        <dbReference type="ARBA" id="ARBA00022989"/>
    </source>
</evidence>
<dbReference type="OrthoDB" id="2365435at2"/>
<protein>
    <submittedName>
        <fullName evidence="9">MMPL family transporter</fullName>
    </submittedName>
</protein>
<dbReference type="EMBL" id="VNJJ01000004">
    <property type="protein sequence ID" value="TVY01373.1"/>
    <property type="molecule type" value="Genomic_DNA"/>
</dbReference>
<feature type="domain" description="SSD" evidence="8">
    <location>
        <begin position="580"/>
        <end position="702"/>
    </location>
</feature>
<evidence type="ECO:0000256" key="7">
    <source>
        <dbReference type="SAM" id="Phobius"/>
    </source>
</evidence>
<feature type="transmembrane region" description="Helical" evidence="7">
    <location>
        <begin position="251"/>
        <end position="270"/>
    </location>
</feature>